<proteinExistence type="inferred from homology"/>
<evidence type="ECO:0000256" key="1">
    <source>
        <dbReference type="ARBA" id="ARBA00010075"/>
    </source>
</evidence>
<accession>D3V2P1</accession>
<dbReference type="InterPro" id="IPR002559">
    <property type="entry name" value="Transposase_11"/>
</dbReference>
<dbReference type="PANTHER" id="PTHR33258">
    <property type="entry name" value="TRANSPOSASE INSL FOR INSERTION SEQUENCE ELEMENT IS186A-RELATED"/>
    <property type="match status" value="1"/>
</dbReference>
<dbReference type="GO" id="GO:0004803">
    <property type="term" value="F:transposase activity"/>
    <property type="evidence" value="ECO:0007669"/>
    <property type="project" value="InterPro"/>
</dbReference>
<keyword evidence="3" id="KW-0238">DNA-binding</keyword>
<dbReference type="NCBIfam" id="NF033592">
    <property type="entry name" value="transpos_IS4_1"/>
    <property type="match status" value="1"/>
</dbReference>
<dbReference type="STRING" id="406818.XBJ1_1880"/>
<dbReference type="Pfam" id="PF01609">
    <property type="entry name" value="DDE_Tnp_1"/>
    <property type="match status" value="1"/>
</dbReference>
<name>D3V2P1_XENBS</name>
<feature type="domain" description="Transposase IS4-like" evidence="5">
    <location>
        <begin position="120"/>
        <end position="346"/>
    </location>
</feature>
<dbReference type="GO" id="GO:0003677">
    <property type="term" value="F:DNA binding"/>
    <property type="evidence" value="ECO:0007669"/>
    <property type="project" value="UniProtKB-KW"/>
</dbReference>
<reference evidence="6" key="1">
    <citation type="journal article" date="2011" name="PLoS ONE">
        <title>The entomopathogenic bacterial endosymbionts xenorhabdus and photorhabdus: convergent lifestyles from divergent genomes.</title>
        <authorList>
            <person name="Chaston J.M."/>
            <person name="Suen G."/>
            <person name="Tucker S.L."/>
            <person name="Andersen A.W."/>
            <person name="Bhasin A."/>
            <person name="Bode E."/>
            <person name="Bode H.B."/>
            <person name="Brachmann A.O."/>
            <person name="Cowles C.E."/>
            <person name="Cowles K.N."/>
            <person name="Darby C."/>
            <person name="de Leon L."/>
            <person name="Drace K."/>
            <person name="Du Z."/>
            <person name="Givaudan A."/>
            <person name="Herbert Tran E.E."/>
            <person name="Jewell K.A."/>
            <person name="Knack J.J."/>
            <person name="Krasomil-Osterfeld K.C."/>
            <person name="Kukor R."/>
            <person name="Lanois A."/>
            <person name="Latreille P."/>
            <person name="Leimgruber N.K."/>
            <person name="Lipke C.M."/>
            <person name="Liu R."/>
            <person name="Lu X."/>
            <person name="Martens E.C."/>
            <person name="Marri P.R."/>
            <person name="Medigue C."/>
            <person name="Menard M.L."/>
            <person name="Miller N.M."/>
            <person name="Morales-Soto N."/>
            <person name="Norton S."/>
            <person name="Ogier J.C."/>
            <person name="Orchard S.S."/>
            <person name="Park D."/>
            <person name="Park Y."/>
            <person name="Qurollo B.A."/>
            <person name="Sugar D.R."/>
            <person name="Richards G.R."/>
            <person name="Rouy Z."/>
            <person name="Slominski B."/>
            <person name="Slominski K."/>
            <person name="Snyder H."/>
            <person name="Tjaden B.C."/>
            <person name="van der Hoeven R."/>
            <person name="Welch R.D."/>
            <person name="Wheeler C."/>
            <person name="Xiang B."/>
            <person name="Barbazuk B."/>
            <person name="Gaudriault S."/>
            <person name="Goodner B."/>
            <person name="Slater S.C."/>
            <person name="Forst S."/>
            <person name="Goldman B.S."/>
            <person name="Goodrich-Blair H."/>
        </authorList>
    </citation>
    <scope>NUCLEOTIDE SEQUENCE [LARGE SCALE GENOMIC DNA]</scope>
    <source>
        <strain evidence="6">SS-2004</strain>
    </source>
</reference>
<dbReference type="EMBL" id="FN667741">
    <property type="protein sequence ID" value="CBJ81006.1"/>
    <property type="molecule type" value="Genomic_DNA"/>
</dbReference>
<evidence type="ECO:0000259" key="5">
    <source>
        <dbReference type="Pfam" id="PF01609"/>
    </source>
</evidence>
<organism evidence="6 7">
    <name type="scientific">Xenorhabdus bovienii (strain SS-2004)</name>
    <name type="common">Xenorhabdus nematophila subsp. bovienii</name>
    <dbReference type="NCBI Taxonomy" id="406818"/>
    <lineage>
        <taxon>Bacteria</taxon>
        <taxon>Pseudomonadati</taxon>
        <taxon>Pseudomonadota</taxon>
        <taxon>Gammaproteobacteria</taxon>
        <taxon>Enterobacterales</taxon>
        <taxon>Morganellaceae</taxon>
        <taxon>Xenorhabdus</taxon>
    </lineage>
</organism>
<evidence type="ECO:0000256" key="2">
    <source>
        <dbReference type="ARBA" id="ARBA00022578"/>
    </source>
</evidence>
<dbReference type="InterPro" id="IPR012337">
    <property type="entry name" value="RNaseH-like_sf"/>
</dbReference>
<evidence type="ECO:0000313" key="6">
    <source>
        <dbReference type="EMBL" id="CBJ81006.1"/>
    </source>
</evidence>
<evidence type="ECO:0000313" key="7">
    <source>
        <dbReference type="Proteomes" id="UP000002045"/>
    </source>
</evidence>
<protein>
    <submittedName>
        <fullName evidence="6">Transposase</fullName>
    </submittedName>
</protein>
<sequence>MKPVTIIAIKHQLMQFFSDISLQHIAFQCAFMKRIRNIEPHVLILSLIAALSTGKITSIAQLHQKFNGLCPDKKQPVSYRPFYNQLRKAAFVEFVKILVRFAMAQWVEKQVSSPQKLMKFKQVILQDGSSFKVHSALADVFPYRFRTTGAAVECHMTMSLLTQSPVKMTVTADTAPERAYLPVPAMLRDQLLLADAGYVDFAYFEQVSLSGGSFIVRGSKSLNPQIVVTRNGQGKLLPKLLNKPLKSITRRTNRSEVLDLICRRNGYEFRLIRRWFAEEKRFCLWLSNLSVEEFTANDIMDIYRCRWQVELLFKELKSHTNWHRFATRKETLVTGLIWLSLLALLLRRSLASRLFPAVSLLKAAQNTEVWLWPIIENLLQRAWSETGFWLEKAQAYLCQNAFKTPQRKSCKYKTLDACFERLNA</sequence>
<dbReference type="PANTHER" id="PTHR33258:SF1">
    <property type="entry name" value="TRANSPOSASE INSL FOR INSERTION SEQUENCE ELEMENT IS186A-RELATED"/>
    <property type="match status" value="1"/>
</dbReference>
<keyword evidence="2" id="KW-0815">Transposition</keyword>
<gene>
    <name evidence="6" type="ordered locus">XBJ1_1880</name>
</gene>
<dbReference type="AlphaFoldDB" id="D3V2P1"/>
<dbReference type="Proteomes" id="UP000002045">
    <property type="component" value="Chromosome"/>
</dbReference>
<dbReference type="SUPFAM" id="SSF53098">
    <property type="entry name" value="Ribonuclease H-like"/>
    <property type="match status" value="1"/>
</dbReference>
<comment type="similarity">
    <text evidence="1">Belongs to the transposase 11 family.</text>
</comment>
<dbReference type="HOGENOM" id="CLU_042765_2_2_6"/>
<evidence type="ECO:0000256" key="4">
    <source>
        <dbReference type="ARBA" id="ARBA00023172"/>
    </source>
</evidence>
<evidence type="ECO:0000256" key="3">
    <source>
        <dbReference type="ARBA" id="ARBA00023125"/>
    </source>
</evidence>
<dbReference type="GO" id="GO:0006313">
    <property type="term" value="P:DNA transposition"/>
    <property type="evidence" value="ECO:0007669"/>
    <property type="project" value="InterPro"/>
</dbReference>
<dbReference type="eggNOG" id="COG3385">
    <property type="taxonomic scope" value="Bacteria"/>
</dbReference>
<dbReference type="KEGG" id="xbo:XBJ1_1880"/>
<keyword evidence="4" id="KW-0233">DNA recombination</keyword>
<dbReference type="InterPro" id="IPR047952">
    <property type="entry name" value="Transpos_IS4"/>
</dbReference>